<proteinExistence type="predicted"/>
<dbReference type="PROSITE" id="PS51257">
    <property type="entry name" value="PROKAR_LIPOPROTEIN"/>
    <property type="match status" value="1"/>
</dbReference>
<dbReference type="GO" id="GO:0008270">
    <property type="term" value="F:zinc ion binding"/>
    <property type="evidence" value="ECO:0007669"/>
    <property type="project" value="UniProtKB-KW"/>
</dbReference>
<dbReference type="InterPro" id="IPR011042">
    <property type="entry name" value="6-blade_b-propeller_TolB-like"/>
</dbReference>
<reference evidence="3" key="1">
    <citation type="journal article" date="2020" name="mSystems">
        <title>Genome- and Community-Level Interaction Insights into Carbon Utilization and Element Cycling Functions of Hydrothermarchaeota in Hydrothermal Sediment.</title>
        <authorList>
            <person name="Zhou Z."/>
            <person name="Liu Y."/>
            <person name="Xu W."/>
            <person name="Pan J."/>
            <person name="Luo Z.H."/>
            <person name="Li M."/>
        </authorList>
    </citation>
    <scope>NUCLEOTIDE SEQUENCE [LARGE SCALE GENOMIC DNA]</scope>
    <source>
        <strain evidence="3">HyVt-96</strain>
    </source>
</reference>
<gene>
    <name evidence="3" type="ORF">ENL43_02045</name>
</gene>
<dbReference type="CDD" id="cd05819">
    <property type="entry name" value="NHL"/>
    <property type="match status" value="1"/>
</dbReference>
<dbReference type="EMBL" id="DRTX01000108">
    <property type="protein sequence ID" value="HHF53130.1"/>
    <property type="molecule type" value="Genomic_DNA"/>
</dbReference>
<dbReference type="Proteomes" id="UP000886050">
    <property type="component" value="Unassembled WGS sequence"/>
</dbReference>
<dbReference type="PANTHER" id="PTHR24104">
    <property type="entry name" value="E3 UBIQUITIN-PROTEIN LIGASE NHLRC1-RELATED"/>
    <property type="match status" value="1"/>
</dbReference>
<evidence type="ECO:0000256" key="1">
    <source>
        <dbReference type="ARBA" id="ARBA00022737"/>
    </source>
</evidence>
<dbReference type="PANTHER" id="PTHR24104:SF25">
    <property type="entry name" value="PROTEIN LIN-41"/>
    <property type="match status" value="1"/>
</dbReference>
<evidence type="ECO:0008006" key="4">
    <source>
        <dbReference type="Google" id="ProtNLM"/>
    </source>
</evidence>
<comment type="caution">
    <text evidence="3">The sequence shown here is derived from an EMBL/GenBank/DDBJ whole genome shotgun (WGS) entry which is preliminary data.</text>
</comment>
<feature type="repeat" description="NHL" evidence="2">
    <location>
        <begin position="219"/>
        <end position="262"/>
    </location>
</feature>
<dbReference type="PROSITE" id="PS51125">
    <property type="entry name" value="NHL"/>
    <property type="match status" value="1"/>
</dbReference>
<keyword evidence="1" id="KW-0677">Repeat</keyword>
<sequence length="311" mass="34882">MKKINWTLIIIFSMVLACGKKYPLPPEPKTGMPSEESYLVVSNTSWDFTRFTNLKDIIVGEDGYIYIVDSSSLLKFNVYGDLVDTFRTDLDVPVSCAQDISRNIYILEQGAKRISVYTRDKDFLYEIQDTTFGVLRGISVSKDGRIFVSDSLKDLLLEVDSSGVIDTIATPGSGILQVDDPMGIFADQERNRILVASMGHNWVEGISLTEPRYSVNHFGGVTHSGGSDEGFFLRPIDVYADTSGYIYVADYDNYRVQKFNSDSIFIVAVQFDEKPRSVAVSKDGKYMYVGFKEKVIKLKKPEIPEQPGGEQ</sequence>
<name>A0A7V5LTB6_UNCW3</name>
<dbReference type="SUPFAM" id="SSF63829">
    <property type="entry name" value="Calcium-dependent phosphotriesterase"/>
    <property type="match status" value="1"/>
</dbReference>
<organism evidence="3">
    <name type="scientific">candidate division WOR-3 bacterium</name>
    <dbReference type="NCBI Taxonomy" id="2052148"/>
    <lineage>
        <taxon>Bacteria</taxon>
        <taxon>Bacteria division WOR-3</taxon>
    </lineage>
</organism>
<dbReference type="Pfam" id="PF01436">
    <property type="entry name" value="NHL"/>
    <property type="match status" value="1"/>
</dbReference>
<dbReference type="InterPro" id="IPR050952">
    <property type="entry name" value="TRIM-NHL_E3_ligases"/>
</dbReference>
<evidence type="ECO:0000256" key="2">
    <source>
        <dbReference type="PROSITE-ProRule" id="PRU00504"/>
    </source>
</evidence>
<evidence type="ECO:0000313" key="3">
    <source>
        <dbReference type="EMBL" id="HHF53130.1"/>
    </source>
</evidence>
<dbReference type="InterPro" id="IPR001258">
    <property type="entry name" value="NHL_repeat"/>
</dbReference>
<protein>
    <recommendedName>
        <fullName evidence="4">SMP-30/Gluconolactonase/LRE-like region domain-containing protein</fullName>
    </recommendedName>
</protein>
<dbReference type="AlphaFoldDB" id="A0A7V5LTB6"/>
<dbReference type="Gene3D" id="2.120.10.30">
    <property type="entry name" value="TolB, C-terminal domain"/>
    <property type="match status" value="2"/>
</dbReference>
<accession>A0A7V5LTB6</accession>